<dbReference type="AlphaFoldDB" id="A0AAV5IBY0"/>
<accession>A0AAV5IBY0</accession>
<dbReference type="GO" id="GO:0046872">
    <property type="term" value="F:metal ion binding"/>
    <property type="evidence" value="ECO:0007669"/>
    <property type="project" value="UniProtKB-KW"/>
</dbReference>
<organism evidence="5 6">
    <name type="scientific">Rubroshorea leprosula</name>
    <dbReference type="NCBI Taxonomy" id="152421"/>
    <lineage>
        <taxon>Eukaryota</taxon>
        <taxon>Viridiplantae</taxon>
        <taxon>Streptophyta</taxon>
        <taxon>Embryophyta</taxon>
        <taxon>Tracheophyta</taxon>
        <taxon>Spermatophyta</taxon>
        <taxon>Magnoliopsida</taxon>
        <taxon>eudicotyledons</taxon>
        <taxon>Gunneridae</taxon>
        <taxon>Pentapetalae</taxon>
        <taxon>rosids</taxon>
        <taxon>malvids</taxon>
        <taxon>Malvales</taxon>
        <taxon>Dipterocarpaceae</taxon>
        <taxon>Rubroshorea</taxon>
    </lineage>
</organism>
<name>A0AAV5IBY0_9ROSI</name>
<keyword evidence="2" id="KW-0479">Metal-binding</keyword>
<evidence type="ECO:0000313" key="6">
    <source>
        <dbReference type="Proteomes" id="UP001054252"/>
    </source>
</evidence>
<evidence type="ECO:0000256" key="1">
    <source>
        <dbReference type="ARBA" id="ARBA00022670"/>
    </source>
</evidence>
<dbReference type="EMBL" id="BPVZ01000009">
    <property type="protein sequence ID" value="GKU95372.1"/>
    <property type="molecule type" value="Genomic_DNA"/>
</dbReference>
<dbReference type="InterPro" id="IPR039537">
    <property type="entry name" value="Retrotran_Ty1/copia-like"/>
</dbReference>
<dbReference type="GO" id="GO:0008233">
    <property type="term" value="F:peptidase activity"/>
    <property type="evidence" value="ECO:0007669"/>
    <property type="project" value="UniProtKB-KW"/>
</dbReference>
<evidence type="ECO:0000313" key="5">
    <source>
        <dbReference type="EMBL" id="GKU95372.1"/>
    </source>
</evidence>
<keyword evidence="6" id="KW-1185">Reference proteome</keyword>
<dbReference type="Pfam" id="PF07727">
    <property type="entry name" value="RVT_2"/>
    <property type="match status" value="1"/>
</dbReference>
<keyword evidence="1" id="KW-0645">Protease</keyword>
<gene>
    <name evidence="5" type="ORF">SLEP1_g8739</name>
</gene>
<protein>
    <recommendedName>
        <fullName evidence="4">Integrase catalytic domain-containing protein</fullName>
    </recommendedName>
</protein>
<dbReference type="SUPFAM" id="SSF53098">
    <property type="entry name" value="Ribonuclease H-like"/>
    <property type="match status" value="1"/>
</dbReference>
<dbReference type="InterPro" id="IPR012337">
    <property type="entry name" value="RNaseH-like_sf"/>
</dbReference>
<dbReference type="GO" id="GO:0006508">
    <property type="term" value="P:proteolysis"/>
    <property type="evidence" value="ECO:0007669"/>
    <property type="project" value="UniProtKB-KW"/>
</dbReference>
<dbReference type="PANTHER" id="PTHR42648:SF28">
    <property type="entry name" value="TRANSPOSON-ENCODED PROTEIN WITH RIBONUCLEASE H-LIKE AND RETROVIRUS ZINC FINGER-LIKE DOMAINS"/>
    <property type="match status" value="1"/>
</dbReference>
<dbReference type="InterPro" id="IPR057670">
    <property type="entry name" value="SH3_retrovirus"/>
</dbReference>
<feature type="domain" description="Integrase catalytic" evidence="4">
    <location>
        <begin position="134"/>
        <end position="257"/>
    </location>
</feature>
<dbReference type="PROSITE" id="PS50994">
    <property type="entry name" value="INTEGRASE"/>
    <property type="match status" value="1"/>
</dbReference>
<dbReference type="InterPro" id="IPR013103">
    <property type="entry name" value="RVT_2"/>
</dbReference>
<dbReference type="Proteomes" id="UP001054252">
    <property type="component" value="Unassembled WGS sequence"/>
</dbReference>
<evidence type="ECO:0000259" key="4">
    <source>
        <dbReference type="PROSITE" id="PS50994"/>
    </source>
</evidence>
<dbReference type="Gene3D" id="3.30.420.10">
    <property type="entry name" value="Ribonuclease H-like superfamily/Ribonuclease H"/>
    <property type="match status" value="1"/>
</dbReference>
<dbReference type="InterPro" id="IPR036397">
    <property type="entry name" value="RNaseH_sf"/>
</dbReference>
<evidence type="ECO:0000256" key="2">
    <source>
        <dbReference type="ARBA" id="ARBA00022723"/>
    </source>
</evidence>
<evidence type="ECO:0000256" key="3">
    <source>
        <dbReference type="ARBA" id="ARBA00022801"/>
    </source>
</evidence>
<dbReference type="GO" id="GO:0003676">
    <property type="term" value="F:nucleic acid binding"/>
    <property type="evidence" value="ECO:0007669"/>
    <property type="project" value="InterPro"/>
</dbReference>
<dbReference type="GO" id="GO:0015074">
    <property type="term" value="P:DNA integration"/>
    <property type="evidence" value="ECO:0007669"/>
    <property type="project" value="InterPro"/>
</dbReference>
<dbReference type="Pfam" id="PF25597">
    <property type="entry name" value="SH3_retrovirus"/>
    <property type="match status" value="1"/>
</dbReference>
<dbReference type="Pfam" id="PF22936">
    <property type="entry name" value="Pol_BBD"/>
    <property type="match status" value="1"/>
</dbReference>
<proteinExistence type="predicted"/>
<reference evidence="5 6" key="1">
    <citation type="journal article" date="2021" name="Commun. Biol.">
        <title>The genome of Shorea leprosula (Dipterocarpaceae) highlights the ecological relevance of drought in aseasonal tropical rainforests.</title>
        <authorList>
            <person name="Ng K.K.S."/>
            <person name="Kobayashi M.J."/>
            <person name="Fawcett J.A."/>
            <person name="Hatakeyama M."/>
            <person name="Paape T."/>
            <person name="Ng C.H."/>
            <person name="Ang C.C."/>
            <person name="Tnah L.H."/>
            <person name="Lee C.T."/>
            <person name="Nishiyama T."/>
            <person name="Sese J."/>
            <person name="O'Brien M.J."/>
            <person name="Copetti D."/>
            <person name="Mohd Noor M.I."/>
            <person name="Ong R.C."/>
            <person name="Putra M."/>
            <person name="Sireger I.Z."/>
            <person name="Indrioko S."/>
            <person name="Kosugi Y."/>
            <person name="Izuno A."/>
            <person name="Isagi Y."/>
            <person name="Lee S.L."/>
            <person name="Shimizu K.K."/>
        </authorList>
    </citation>
    <scope>NUCLEOTIDE SEQUENCE [LARGE SCALE GENOMIC DNA]</scope>
    <source>
        <strain evidence="5">214</strain>
    </source>
</reference>
<keyword evidence="3" id="KW-0378">Hydrolase</keyword>
<dbReference type="InterPro" id="IPR001584">
    <property type="entry name" value="Integrase_cat-core"/>
</dbReference>
<sequence length="608" mass="69782">MGDDGQIKVIDMGTVCLQTNNGTKLALKDVKHALDIRLNLISGEKLDDAGYCSFFSDGQWKLTKGSLVVARGSKSSNLYLMQSSIADDSINVEAKLEQCVHCLAGRQKRVSFKNHPPLRKPDLLELVHFDVCGPLKTKDQVLDVFKQFQALVERQIGKKLKCIRTDNGGEYSELFDNYCKEQGIRHQKTPPKTPQLNGLAERMNKTLMERVRCLLAKAKLPRTFWVEALNTVAHVTNLSPTIALDNDVPDRVWCGKDVSYDHLRVFGCKAFVHVSKDERSKLDAKTRQCIFIGYGQDEFCYRLPAVETMVPNAVENHFQNDKVQDDIHDGHVDANDLAAPLNEVVNDQQDVPVEVPVDPLRRSSKERRPSFRYPSSEYVLFTDGGEPESYQEAMEREQKMEWLEAMKDEMKSLLDNHTFDLVKLPKDRKALKNRWVYRVKHEDGTLVPRYKARLVVKGFSQRKGVDFSEIFSPIVRMSSIRVVFGLPTRVDLEVEQMDVKTTFLHGDLDEEIYMEQPESFKVKGKEEFVCRLKKRIKKLRQELNKSFAMKDLGPAKQILGMMINCDRAFRKLWLSQDKYIARVLQRFEMDNAKVVSTLLAMHFKLGKN</sequence>
<dbReference type="PANTHER" id="PTHR42648">
    <property type="entry name" value="TRANSPOSASE, PUTATIVE-RELATED"/>
    <property type="match status" value="1"/>
</dbReference>
<dbReference type="InterPro" id="IPR054722">
    <property type="entry name" value="PolX-like_BBD"/>
</dbReference>
<comment type="caution">
    <text evidence="5">The sequence shown here is derived from an EMBL/GenBank/DDBJ whole genome shotgun (WGS) entry which is preliminary data.</text>
</comment>